<dbReference type="AlphaFoldDB" id="A0AAN7CLY7"/>
<protein>
    <submittedName>
        <fullName evidence="1">Uncharacterized protein</fullName>
    </submittedName>
</protein>
<keyword evidence="2" id="KW-1185">Reference proteome</keyword>
<organism evidence="1 2">
    <name type="scientific">Corynascus novoguineensis</name>
    <dbReference type="NCBI Taxonomy" id="1126955"/>
    <lineage>
        <taxon>Eukaryota</taxon>
        <taxon>Fungi</taxon>
        <taxon>Dikarya</taxon>
        <taxon>Ascomycota</taxon>
        <taxon>Pezizomycotina</taxon>
        <taxon>Sordariomycetes</taxon>
        <taxon>Sordariomycetidae</taxon>
        <taxon>Sordariales</taxon>
        <taxon>Chaetomiaceae</taxon>
        <taxon>Corynascus</taxon>
    </lineage>
</organism>
<dbReference type="EMBL" id="MU857732">
    <property type="protein sequence ID" value="KAK4244588.1"/>
    <property type="molecule type" value="Genomic_DNA"/>
</dbReference>
<accession>A0AAN7CLY7</accession>
<proteinExistence type="predicted"/>
<reference evidence="1" key="2">
    <citation type="submission" date="2023-05" db="EMBL/GenBank/DDBJ databases">
        <authorList>
            <consortium name="Lawrence Berkeley National Laboratory"/>
            <person name="Steindorff A."/>
            <person name="Hensen N."/>
            <person name="Bonometti L."/>
            <person name="Westerberg I."/>
            <person name="Brannstrom I.O."/>
            <person name="Guillou S."/>
            <person name="Cros-Aarteil S."/>
            <person name="Calhoun S."/>
            <person name="Haridas S."/>
            <person name="Kuo A."/>
            <person name="Mondo S."/>
            <person name="Pangilinan J."/>
            <person name="Riley R."/>
            <person name="Labutti K."/>
            <person name="Andreopoulos B."/>
            <person name="Lipzen A."/>
            <person name="Chen C."/>
            <person name="Yanf M."/>
            <person name="Daum C."/>
            <person name="Ng V."/>
            <person name="Clum A."/>
            <person name="Ohm R."/>
            <person name="Martin F."/>
            <person name="Silar P."/>
            <person name="Natvig D."/>
            <person name="Lalanne C."/>
            <person name="Gautier V."/>
            <person name="Ament-Velasquez S.L."/>
            <person name="Kruys A."/>
            <person name="Hutchinson M.I."/>
            <person name="Powell A.J."/>
            <person name="Barry K."/>
            <person name="Miller A.N."/>
            <person name="Grigoriev I.V."/>
            <person name="Debuchy R."/>
            <person name="Gladieux P."/>
            <person name="Thoren M.H."/>
            <person name="Johannesson H."/>
        </authorList>
    </citation>
    <scope>NUCLEOTIDE SEQUENCE</scope>
    <source>
        <strain evidence="1">CBS 359.72</strain>
    </source>
</reference>
<gene>
    <name evidence="1" type="ORF">C7999DRAFT_17179</name>
</gene>
<feature type="non-terminal residue" evidence="1">
    <location>
        <position position="1"/>
    </location>
</feature>
<evidence type="ECO:0000313" key="1">
    <source>
        <dbReference type="EMBL" id="KAK4244588.1"/>
    </source>
</evidence>
<reference evidence="1" key="1">
    <citation type="journal article" date="2023" name="Mol. Phylogenet. Evol.">
        <title>Genome-scale phylogeny and comparative genomics of the fungal order Sordariales.</title>
        <authorList>
            <person name="Hensen N."/>
            <person name="Bonometti L."/>
            <person name="Westerberg I."/>
            <person name="Brannstrom I.O."/>
            <person name="Guillou S."/>
            <person name="Cros-Aarteil S."/>
            <person name="Calhoun S."/>
            <person name="Haridas S."/>
            <person name="Kuo A."/>
            <person name="Mondo S."/>
            <person name="Pangilinan J."/>
            <person name="Riley R."/>
            <person name="LaButti K."/>
            <person name="Andreopoulos B."/>
            <person name="Lipzen A."/>
            <person name="Chen C."/>
            <person name="Yan M."/>
            <person name="Daum C."/>
            <person name="Ng V."/>
            <person name="Clum A."/>
            <person name="Steindorff A."/>
            <person name="Ohm R.A."/>
            <person name="Martin F."/>
            <person name="Silar P."/>
            <person name="Natvig D.O."/>
            <person name="Lalanne C."/>
            <person name="Gautier V."/>
            <person name="Ament-Velasquez S.L."/>
            <person name="Kruys A."/>
            <person name="Hutchinson M.I."/>
            <person name="Powell A.J."/>
            <person name="Barry K."/>
            <person name="Miller A.N."/>
            <person name="Grigoriev I.V."/>
            <person name="Debuchy R."/>
            <person name="Gladieux P."/>
            <person name="Hiltunen Thoren M."/>
            <person name="Johannesson H."/>
        </authorList>
    </citation>
    <scope>NUCLEOTIDE SEQUENCE</scope>
    <source>
        <strain evidence="1">CBS 359.72</strain>
    </source>
</reference>
<name>A0AAN7CLY7_9PEZI</name>
<dbReference type="Proteomes" id="UP001303647">
    <property type="component" value="Unassembled WGS sequence"/>
</dbReference>
<evidence type="ECO:0000313" key="2">
    <source>
        <dbReference type="Proteomes" id="UP001303647"/>
    </source>
</evidence>
<sequence length="113" mass="11886">CLPAVTPSLTTSTASPPETITTYPDSCTYRPTQTFYSSSGCAHTCETGFCIIDAPATVSCGCPTVFIETQTTTMCPTQAPCRQCYTGWGTFLYTELCASATATGPAKVSQTPK</sequence>
<comment type="caution">
    <text evidence="1">The sequence shown here is derived from an EMBL/GenBank/DDBJ whole genome shotgun (WGS) entry which is preliminary data.</text>
</comment>